<organism evidence="1 2">
    <name type="scientific">Nocardioides mangrovi</name>
    <dbReference type="NCBI Taxonomy" id="2874580"/>
    <lineage>
        <taxon>Bacteria</taxon>
        <taxon>Bacillati</taxon>
        <taxon>Actinomycetota</taxon>
        <taxon>Actinomycetes</taxon>
        <taxon>Propionibacteriales</taxon>
        <taxon>Nocardioidaceae</taxon>
        <taxon>Nocardioides</taxon>
    </lineage>
</organism>
<sequence>MSLFRRGERPPIRVERGERLLADARADEGHLGGTRDALYVARSQGGTFRLEETLRIPWEDVQAADWDRDTGVLRVSEVGTWGEPRPEHTFTIEEPGRLLELLRERVTASVVFQRSVPVDGRRALRVIARRAPAGDRPISWIYEFDEGVDPADPAVRRAAEEALAAARAEVGVD</sequence>
<name>A0ABS7UIZ2_9ACTN</name>
<reference evidence="1 2" key="1">
    <citation type="submission" date="2021-09" db="EMBL/GenBank/DDBJ databases">
        <title>Whole genome sequence of Nocardioides sp. GBK3QG-3.</title>
        <authorList>
            <person name="Tuo L."/>
        </authorList>
    </citation>
    <scope>NUCLEOTIDE SEQUENCE [LARGE SCALE GENOMIC DNA]</scope>
    <source>
        <strain evidence="1 2">GBK3QG-3</strain>
    </source>
</reference>
<evidence type="ECO:0000313" key="2">
    <source>
        <dbReference type="Proteomes" id="UP000780875"/>
    </source>
</evidence>
<dbReference type="Proteomes" id="UP000780875">
    <property type="component" value="Unassembled WGS sequence"/>
</dbReference>
<keyword evidence="2" id="KW-1185">Reference proteome</keyword>
<accession>A0ABS7UIZ2</accession>
<dbReference type="RefSeq" id="WP_224125309.1">
    <property type="nucleotide sequence ID" value="NZ_JAIQZJ010000021.1"/>
</dbReference>
<gene>
    <name evidence="1" type="ORF">K8U61_22790</name>
</gene>
<comment type="caution">
    <text evidence="1">The sequence shown here is derived from an EMBL/GenBank/DDBJ whole genome shotgun (WGS) entry which is preliminary data.</text>
</comment>
<proteinExistence type="predicted"/>
<protein>
    <recommendedName>
        <fullName evidence="3">SRPBCC family protein</fullName>
    </recommendedName>
</protein>
<evidence type="ECO:0000313" key="1">
    <source>
        <dbReference type="EMBL" id="MBZ5741008.1"/>
    </source>
</evidence>
<dbReference type="EMBL" id="JAIQZJ010000021">
    <property type="protein sequence ID" value="MBZ5741008.1"/>
    <property type="molecule type" value="Genomic_DNA"/>
</dbReference>
<evidence type="ECO:0008006" key="3">
    <source>
        <dbReference type="Google" id="ProtNLM"/>
    </source>
</evidence>